<dbReference type="Pfam" id="PF01535">
    <property type="entry name" value="PPR"/>
    <property type="match status" value="2"/>
</dbReference>
<feature type="repeat" description="PPR" evidence="3">
    <location>
        <begin position="151"/>
        <end position="185"/>
    </location>
</feature>
<feature type="repeat" description="PPR" evidence="3">
    <location>
        <begin position="363"/>
        <end position="397"/>
    </location>
</feature>
<feature type="repeat" description="PPR" evidence="3">
    <location>
        <begin position="328"/>
        <end position="362"/>
    </location>
</feature>
<evidence type="ECO:0000256" key="3">
    <source>
        <dbReference type="PROSITE-ProRule" id="PRU00708"/>
    </source>
</evidence>
<dbReference type="Proteomes" id="UP000594263">
    <property type="component" value="Unplaced"/>
</dbReference>
<protein>
    <recommendedName>
        <fullName evidence="4">PROP1-like PPR domain-containing protein</fullName>
    </recommendedName>
</protein>
<dbReference type="PANTHER" id="PTHR47447">
    <property type="entry name" value="OS03G0856100 PROTEIN"/>
    <property type="match status" value="1"/>
</dbReference>
<dbReference type="InterPro" id="IPR011990">
    <property type="entry name" value="TPR-like_helical_dom_sf"/>
</dbReference>
<dbReference type="PROSITE" id="PS51375">
    <property type="entry name" value="PPR"/>
    <property type="match status" value="9"/>
</dbReference>
<feature type="repeat" description="PPR" evidence="3">
    <location>
        <begin position="293"/>
        <end position="327"/>
    </location>
</feature>
<accession>A0A7N1A858</accession>
<organism evidence="5 6">
    <name type="scientific">Kalanchoe fedtschenkoi</name>
    <name type="common">Lavender scallops</name>
    <name type="synonym">South American air plant</name>
    <dbReference type="NCBI Taxonomy" id="63787"/>
    <lineage>
        <taxon>Eukaryota</taxon>
        <taxon>Viridiplantae</taxon>
        <taxon>Streptophyta</taxon>
        <taxon>Embryophyta</taxon>
        <taxon>Tracheophyta</taxon>
        <taxon>Spermatophyta</taxon>
        <taxon>Magnoliopsida</taxon>
        <taxon>eudicotyledons</taxon>
        <taxon>Gunneridae</taxon>
        <taxon>Pentapetalae</taxon>
        <taxon>Saxifragales</taxon>
        <taxon>Crassulaceae</taxon>
        <taxon>Kalanchoe</taxon>
    </lineage>
</organism>
<dbReference type="Gramene" id="Kaladp1222s0070.1.v1.1">
    <property type="protein sequence ID" value="Kaladp1222s0070.1.v1.1"/>
    <property type="gene ID" value="Kaladp1222s0070.v1.1"/>
</dbReference>
<evidence type="ECO:0000313" key="5">
    <source>
        <dbReference type="EnsemblPlants" id="Kaladp1222s0070.1.v1.1"/>
    </source>
</evidence>
<comment type="similarity">
    <text evidence="1">Belongs to the PPR family. P subfamily.</text>
</comment>
<feature type="repeat" description="PPR" evidence="3">
    <location>
        <begin position="534"/>
        <end position="568"/>
    </location>
</feature>
<reference evidence="5" key="1">
    <citation type="submission" date="2021-01" db="UniProtKB">
        <authorList>
            <consortium name="EnsemblPlants"/>
        </authorList>
    </citation>
    <scope>IDENTIFICATION</scope>
</reference>
<dbReference type="Pfam" id="PF17177">
    <property type="entry name" value="PPR_long"/>
    <property type="match status" value="1"/>
</dbReference>
<dbReference type="NCBIfam" id="TIGR00756">
    <property type="entry name" value="PPR"/>
    <property type="match status" value="7"/>
</dbReference>
<dbReference type="PANTHER" id="PTHR47447:SF17">
    <property type="entry name" value="OS12G0638900 PROTEIN"/>
    <property type="match status" value="1"/>
</dbReference>
<keyword evidence="6" id="KW-1185">Reference proteome</keyword>
<dbReference type="Pfam" id="PF13812">
    <property type="entry name" value="PPR_3"/>
    <property type="match status" value="1"/>
</dbReference>
<feature type="repeat" description="PPR" evidence="3">
    <location>
        <begin position="186"/>
        <end position="220"/>
    </location>
</feature>
<sequence length="589" mass="65869">MSGHSIPSTVFWYDSALYSDDGLLGFGQCGCSAAWLIKGQIHGVVDARVRLKLNKGSLQNAMTGISAGLMRRSMLHSAPNVVAGVCGEGECLANNCERGEVGVGNLEMGLPDGEMCEGSDSEPGNVEEVSARSCEMVRVEDDEVLFLEERDERVLSVRLLSLSRCNKVRSAWGLFRSMKLSGLLPSMHACNSLLSCLLRNGMRTDASSLFEFMKRNKIATGHSYSLMLKDVAGRQGLEAAITMFWEMERDSNVNGDFDLAVYNTVISACANVNDWIHAEKIWRNMKEKGLSGNSITYCVLVCTFVRSGQSEMAIDAYNEMVQNGIEPSQDAMQAVIGACSKEGKWDMARSVFQKMLHDKLSPSLITCNILINMSGKAGAFREAYEIYEIVKSVGHVPDSYTWKALLGSLYQAKRYADTLQFFETIRNENSSMLNIHLYNTTLMSCKKLRMWEKALQLLWQMEASGMPVDTKSYNIVLSTCEVARKPKVALQVYEHMLQQDCHPDTFTYLSLIRGCVWGSMWDKVNEILHVVPPNSSLYNAAIQGMFLRGKLHAARKLYTEMLSYDLEPDGKTRAFMLQTYKKIPEQLTF</sequence>
<dbReference type="OMA" id="ARIHPWS"/>
<dbReference type="InterPro" id="IPR002885">
    <property type="entry name" value="PPR_rpt"/>
</dbReference>
<dbReference type="InterPro" id="IPR033443">
    <property type="entry name" value="PROP1-like_PPR_dom"/>
</dbReference>
<dbReference type="EnsemblPlants" id="Kaladp1222s0070.1.v1.1">
    <property type="protein sequence ID" value="Kaladp1222s0070.1.v1.1"/>
    <property type="gene ID" value="Kaladp1222s0070.v1.1"/>
</dbReference>
<dbReference type="Gene3D" id="1.25.40.10">
    <property type="entry name" value="Tetratricopeptide repeat domain"/>
    <property type="match status" value="5"/>
</dbReference>
<keyword evidence="2" id="KW-0677">Repeat</keyword>
<dbReference type="AlphaFoldDB" id="A0A7N1A858"/>
<evidence type="ECO:0000256" key="2">
    <source>
        <dbReference type="ARBA" id="ARBA00022737"/>
    </source>
</evidence>
<evidence type="ECO:0000256" key="1">
    <source>
        <dbReference type="ARBA" id="ARBA00007626"/>
    </source>
</evidence>
<feature type="repeat" description="PPR" evidence="3">
    <location>
        <begin position="469"/>
        <end position="503"/>
    </location>
</feature>
<dbReference type="Pfam" id="PF13041">
    <property type="entry name" value="PPR_2"/>
    <property type="match status" value="1"/>
</dbReference>
<feature type="repeat" description="PPR" evidence="3">
    <location>
        <begin position="434"/>
        <end position="468"/>
    </location>
</feature>
<name>A0A7N1A858_KALFE</name>
<evidence type="ECO:0000313" key="6">
    <source>
        <dbReference type="Proteomes" id="UP000594263"/>
    </source>
</evidence>
<proteinExistence type="inferred from homology"/>
<feature type="domain" description="PROP1-like PPR" evidence="4">
    <location>
        <begin position="262"/>
        <end position="407"/>
    </location>
</feature>
<feature type="repeat" description="PPR" evidence="3">
    <location>
        <begin position="258"/>
        <end position="292"/>
    </location>
</feature>
<evidence type="ECO:0000259" key="4">
    <source>
        <dbReference type="Pfam" id="PF17177"/>
    </source>
</evidence>